<dbReference type="SMART" id="SM00448">
    <property type="entry name" value="REC"/>
    <property type="match status" value="1"/>
</dbReference>
<evidence type="ECO:0000313" key="6">
    <source>
        <dbReference type="Proteomes" id="UP000030428"/>
    </source>
</evidence>
<evidence type="ECO:0000256" key="2">
    <source>
        <dbReference type="ARBA" id="ARBA00023012"/>
    </source>
</evidence>
<dbReference type="Proteomes" id="UP000030428">
    <property type="component" value="Unassembled WGS sequence"/>
</dbReference>
<dbReference type="AlphaFoldDB" id="A0A0A6PDB1"/>
<dbReference type="InterPro" id="IPR011006">
    <property type="entry name" value="CheY-like_superfamily"/>
</dbReference>
<dbReference type="InterPro" id="IPR050595">
    <property type="entry name" value="Bact_response_regulator"/>
</dbReference>
<feature type="domain" description="Response regulatory" evidence="4">
    <location>
        <begin position="5"/>
        <end position="121"/>
    </location>
</feature>
<evidence type="ECO:0000259" key="4">
    <source>
        <dbReference type="PROSITE" id="PS50110"/>
    </source>
</evidence>
<accession>A0A0A6PDB1</accession>
<dbReference type="PROSITE" id="PS50110">
    <property type="entry name" value="RESPONSE_REGULATORY"/>
    <property type="match status" value="1"/>
</dbReference>
<sequence>MSLKKILVVDDSKVDLANIEKIVSEAGYTVITANDGAEAIEKAKAETPDLILLDVVMQPMDGYQACRELRNTDSTKNIPVVFVTGKGQKADRMWAKMQGGEGFIQKPFTSQEIIEQINNFS</sequence>
<name>A0A0A6PDB1_9GAMM</name>
<protein>
    <submittedName>
        <fullName evidence="5">Chemotaxis protein CheY</fullName>
    </submittedName>
</protein>
<evidence type="ECO:0000256" key="3">
    <source>
        <dbReference type="PROSITE-ProRule" id="PRU00169"/>
    </source>
</evidence>
<evidence type="ECO:0000256" key="1">
    <source>
        <dbReference type="ARBA" id="ARBA00022553"/>
    </source>
</evidence>
<dbReference type="GO" id="GO:0000160">
    <property type="term" value="P:phosphorelay signal transduction system"/>
    <property type="evidence" value="ECO:0007669"/>
    <property type="project" value="UniProtKB-KW"/>
</dbReference>
<dbReference type="Gene3D" id="3.40.50.2300">
    <property type="match status" value="1"/>
</dbReference>
<keyword evidence="2" id="KW-0902">Two-component regulatory system</keyword>
<dbReference type="InterPro" id="IPR001789">
    <property type="entry name" value="Sig_transdc_resp-reg_receiver"/>
</dbReference>
<reference evidence="5 6" key="1">
    <citation type="journal article" date="2016" name="Front. Microbiol.">
        <title>Single-Cell (Meta-)Genomics of a Dimorphic Candidatus Thiomargarita nelsonii Reveals Genomic Plasticity.</title>
        <authorList>
            <person name="Flood B.E."/>
            <person name="Fliss P."/>
            <person name="Jones D.S."/>
            <person name="Dick G.J."/>
            <person name="Jain S."/>
            <person name="Kaster A.K."/>
            <person name="Winkel M."/>
            <person name="Mussmann M."/>
            <person name="Bailey J."/>
        </authorList>
    </citation>
    <scope>NUCLEOTIDE SEQUENCE [LARGE SCALE GENOMIC DNA]</scope>
    <source>
        <strain evidence="5">Hydrate Ridge</strain>
    </source>
</reference>
<keyword evidence="1 3" id="KW-0597">Phosphoprotein</keyword>
<dbReference type="Pfam" id="PF00072">
    <property type="entry name" value="Response_reg"/>
    <property type="match status" value="1"/>
</dbReference>
<dbReference type="EMBL" id="JSZA02000002">
    <property type="protein sequence ID" value="KHD08673.1"/>
    <property type="molecule type" value="Genomic_DNA"/>
</dbReference>
<dbReference type="PANTHER" id="PTHR44591:SF14">
    <property type="entry name" value="PROTEIN PILG"/>
    <property type="match status" value="1"/>
</dbReference>
<keyword evidence="6" id="KW-1185">Reference proteome</keyword>
<proteinExistence type="predicted"/>
<gene>
    <name evidence="5" type="ORF">PN36_00845</name>
</gene>
<dbReference type="PANTHER" id="PTHR44591">
    <property type="entry name" value="STRESS RESPONSE REGULATOR PROTEIN 1"/>
    <property type="match status" value="1"/>
</dbReference>
<feature type="modified residue" description="4-aspartylphosphate" evidence="3">
    <location>
        <position position="54"/>
    </location>
</feature>
<organism evidence="5 6">
    <name type="scientific">Candidatus Thiomargarita nelsonii</name>
    <dbReference type="NCBI Taxonomy" id="1003181"/>
    <lineage>
        <taxon>Bacteria</taxon>
        <taxon>Pseudomonadati</taxon>
        <taxon>Pseudomonadota</taxon>
        <taxon>Gammaproteobacteria</taxon>
        <taxon>Thiotrichales</taxon>
        <taxon>Thiotrichaceae</taxon>
        <taxon>Thiomargarita</taxon>
    </lineage>
</organism>
<evidence type="ECO:0000313" key="5">
    <source>
        <dbReference type="EMBL" id="KHD08673.1"/>
    </source>
</evidence>
<comment type="caution">
    <text evidence="5">The sequence shown here is derived from an EMBL/GenBank/DDBJ whole genome shotgun (WGS) entry which is preliminary data.</text>
</comment>
<dbReference type="SUPFAM" id="SSF52172">
    <property type="entry name" value="CheY-like"/>
    <property type="match status" value="1"/>
</dbReference>